<name>A0A6B0SFD9_9EURY</name>
<dbReference type="PROSITE" id="PS50987">
    <property type="entry name" value="HTH_ARSR_2"/>
    <property type="match status" value="1"/>
</dbReference>
<dbReference type="Gene3D" id="1.10.10.10">
    <property type="entry name" value="Winged helix-like DNA-binding domain superfamily/Winged helix DNA-binding domain"/>
    <property type="match status" value="1"/>
</dbReference>
<gene>
    <name evidence="2" type="ORF">GRX66_06655</name>
</gene>
<sequence>MPKDYETLAKVLGHTRAMQLLEALASDGPTNFTSLVESVSTSTDVVSRHLKNLVEYEFVIRNERDGREVEYRLSEKGEQAYQHVQMLCEMVSGSDDPSR</sequence>
<organism evidence="2 3">
    <name type="scientific">Halobacterium bonnevillei</name>
    <dbReference type="NCBI Taxonomy" id="2692200"/>
    <lineage>
        <taxon>Archaea</taxon>
        <taxon>Methanobacteriati</taxon>
        <taxon>Methanobacteriota</taxon>
        <taxon>Stenosarchaea group</taxon>
        <taxon>Halobacteria</taxon>
        <taxon>Halobacteriales</taxon>
        <taxon>Halobacteriaceae</taxon>
        <taxon>Halobacterium</taxon>
    </lineage>
</organism>
<protein>
    <submittedName>
        <fullName evidence="2">ArsR family transcriptional regulator</fullName>
    </submittedName>
</protein>
<feature type="domain" description="HTH arsR-type" evidence="1">
    <location>
        <begin position="1"/>
        <end position="99"/>
    </location>
</feature>
<dbReference type="SUPFAM" id="SSF46785">
    <property type="entry name" value="Winged helix' DNA-binding domain"/>
    <property type="match status" value="1"/>
</dbReference>
<dbReference type="GO" id="GO:0003700">
    <property type="term" value="F:DNA-binding transcription factor activity"/>
    <property type="evidence" value="ECO:0007669"/>
    <property type="project" value="InterPro"/>
</dbReference>
<evidence type="ECO:0000259" key="1">
    <source>
        <dbReference type="PROSITE" id="PS50987"/>
    </source>
</evidence>
<dbReference type="InterPro" id="IPR011991">
    <property type="entry name" value="ArsR-like_HTH"/>
</dbReference>
<dbReference type="Proteomes" id="UP000471521">
    <property type="component" value="Unassembled WGS sequence"/>
</dbReference>
<dbReference type="InterPro" id="IPR036390">
    <property type="entry name" value="WH_DNA-bd_sf"/>
</dbReference>
<dbReference type="CDD" id="cd00090">
    <property type="entry name" value="HTH_ARSR"/>
    <property type="match status" value="1"/>
</dbReference>
<evidence type="ECO:0000313" key="2">
    <source>
        <dbReference type="EMBL" id="MXR20298.1"/>
    </source>
</evidence>
<comment type="caution">
    <text evidence="2">The sequence shown here is derived from an EMBL/GenBank/DDBJ whole genome shotgun (WGS) entry which is preliminary data.</text>
</comment>
<dbReference type="InterPro" id="IPR001845">
    <property type="entry name" value="HTH_ArsR_DNA-bd_dom"/>
</dbReference>
<dbReference type="InterPro" id="IPR036388">
    <property type="entry name" value="WH-like_DNA-bd_sf"/>
</dbReference>
<accession>A0A6B0SFD9</accession>
<evidence type="ECO:0000313" key="3">
    <source>
        <dbReference type="Proteomes" id="UP000471521"/>
    </source>
</evidence>
<dbReference type="AlphaFoldDB" id="A0A6B0SFD9"/>
<proteinExistence type="predicted"/>
<reference evidence="2 3" key="1">
    <citation type="submission" date="2019-12" db="EMBL/GenBank/DDBJ databases">
        <title>Isolation and characterization of three novel carbon monoxide-oxidizing members of Halobacteria from salione crusts and soils.</title>
        <authorList>
            <person name="Myers M.R."/>
            <person name="King G.M."/>
        </authorList>
    </citation>
    <scope>NUCLEOTIDE SEQUENCE [LARGE SCALE GENOMIC DNA]</scope>
    <source>
        <strain evidence="2 3">PCN9</strain>
    </source>
</reference>
<dbReference type="InterPro" id="IPR002577">
    <property type="entry name" value="HTH_HxlR"/>
</dbReference>
<dbReference type="EMBL" id="WUUU01000036">
    <property type="protein sequence ID" value="MXR20298.1"/>
    <property type="molecule type" value="Genomic_DNA"/>
</dbReference>
<keyword evidence="3" id="KW-1185">Reference proteome</keyword>
<dbReference type="Pfam" id="PF01638">
    <property type="entry name" value="HxlR"/>
    <property type="match status" value="1"/>
</dbReference>
<dbReference type="SMART" id="SM00418">
    <property type="entry name" value="HTH_ARSR"/>
    <property type="match status" value="1"/>
</dbReference>